<dbReference type="PANTHER" id="PTHR23501">
    <property type="entry name" value="MAJOR FACILITATOR SUPERFAMILY"/>
    <property type="match status" value="1"/>
</dbReference>
<feature type="transmembrane region" description="Helical" evidence="5">
    <location>
        <begin position="92"/>
        <end position="111"/>
    </location>
</feature>
<feature type="transmembrane region" description="Helical" evidence="5">
    <location>
        <begin position="350"/>
        <end position="368"/>
    </location>
</feature>
<evidence type="ECO:0000313" key="8">
    <source>
        <dbReference type="Proteomes" id="UP000523007"/>
    </source>
</evidence>
<dbReference type="PANTHER" id="PTHR23501:SF197">
    <property type="entry name" value="COMD"/>
    <property type="match status" value="1"/>
</dbReference>
<organism evidence="7 8">
    <name type="scientific">Lipingzhangella halophila</name>
    <dbReference type="NCBI Taxonomy" id="1783352"/>
    <lineage>
        <taxon>Bacteria</taxon>
        <taxon>Bacillati</taxon>
        <taxon>Actinomycetota</taxon>
        <taxon>Actinomycetes</taxon>
        <taxon>Streptosporangiales</taxon>
        <taxon>Nocardiopsidaceae</taxon>
        <taxon>Lipingzhangella</taxon>
    </lineage>
</organism>
<dbReference type="InterPro" id="IPR036259">
    <property type="entry name" value="MFS_trans_sf"/>
</dbReference>
<name>A0A7W7W4H5_9ACTN</name>
<proteinExistence type="predicted"/>
<feature type="transmembrane region" description="Helical" evidence="5">
    <location>
        <begin position="63"/>
        <end position="80"/>
    </location>
</feature>
<feature type="transmembrane region" description="Helical" evidence="5">
    <location>
        <begin position="278"/>
        <end position="302"/>
    </location>
</feature>
<feature type="transmembrane region" description="Helical" evidence="5">
    <location>
        <begin position="374"/>
        <end position="396"/>
    </location>
</feature>
<sequence>MHTSIDDSPPESPDAGKHTRWSALLFSQLAALIVVNALADTVILAPTQVLPRMLEHFGTDQAAWLGSSAMLAGAMWAPLIGKCADIYGKRRMLVISLLIACVGSLVCLAAPNIWVFVFGRLVQGAAVAAMFLSMAIVRDLCAPRIAMPIVGIVGTGAGVLGIATPFLYEVLAAEFGYRVVFVAAALIAIIAVIGVRALIPRSTNKTPGTVDVAGAVLLGGGLAAVLSYISLGPEFGWLAVGPLIVLGGGAAALARWFLVSSRKSEPVIDIRNLNRPLVLTLLVLVLGAGAVRAIDPIISIIAHVSPDEQLGYGLAGPAGTVGLLFGLPGVGMMIAGPLAGWIATRVGPPATLAAGAAIGTVGTIGMFLGATDLYAALFFSFLMALSAGALMTSGFNMMAIHAREEQQAVMSSLVMVMLAISSVVMTFVVSAVLSATDTVVAGENVQTATGVYSSIGVLAGCYVLAAVAAGVLVRRLGITSAYRL</sequence>
<feature type="transmembrane region" description="Helical" evidence="5">
    <location>
        <begin position="451"/>
        <end position="473"/>
    </location>
</feature>
<keyword evidence="4 5" id="KW-0472">Membrane</keyword>
<dbReference type="PROSITE" id="PS50850">
    <property type="entry name" value="MFS"/>
    <property type="match status" value="1"/>
</dbReference>
<feature type="transmembrane region" description="Helical" evidence="5">
    <location>
        <begin position="180"/>
        <end position="199"/>
    </location>
</feature>
<feature type="transmembrane region" description="Helical" evidence="5">
    <location>
        <begin position="117"/>
        <end position="137"/>
    </location>
</feature>
<evidence type="ECO:0000256" key="5">
    <source>
        <dbReference type="SAM" id="Phobius"/>
    </source>
</evidence>
<dbReference type="EMBL" id="JACHJT010000001">
    <property type="protein sequence ID" value="MBB4932745.1"/>
    <property type="molecule type" value="Genomic_DNA"/>
</dbReference>
<dbReference type="RefSeq" id="WP_184580387.1">
    <property type="nucleotide sequence ID" value="NZ_JACHJT010000001.1"/>
</dbReference>
<evidence type="ECO:0000256" key="2">
    <source>
        <dbReference type="ARBA" id="ARBA00022692"/>
    </source>
</evidence>
<dbReference type="InterPro" id="IPR011701">
    <property type="entry name" value="MFS"/>
</dbReference>
<feature type="transmembrane region" description="Helical" evidence="5">
    <location>
        <begin position="149"/>
        <end position="168"/>
    </location>
</feature>
<dbReference type="Gene3D" id="1.20.1250.20">
    <property type="entry name" value="MFS general substrate transporter like domains"/>
    <property type="match status" value="2"/>
</dbReference>
<evidence type="ECO:0000256" key="3">
    <source>
        <dbReference type="ARBA" id="ARBA00022989"/>
    </source>
</evidence>
<feature type="transmembrane region" description="Helical" evidence="5">
    <location>
        <begin position="322"/>
        <end position="343"/>
    </location>
</feature>
<gene>
    <name evidence="7" type="ORF">F4561_003565</name>
</gene>
<accession>A0A7W7W4H5</accession>
<dbReference type="Proteomes" id="UP000523007">
    <property type="component" value="Unassembled WGS sequence"/>
</dbReference>
<comment type="caution">
    <text evidence="7">The sequence shown here is derived from an EMBL/GenBank/DDBJ whole genome shotgun (WGS) entry which is preliminary data.</text>
</comment>
<keyword evidence="2 5" id="KW-0812">Transmembrane</keyword>
<feature type="transmembrane region" description="Helical" evidence="5">
    <location>
        <begin position="235"/>
        <end position="258"/>
    </location>
</feature>
<dbReference type="GO" id="GO:0022857">
    <property type="term" value="F:transmembrane transporter activity"/>
    <property type="evidence" value="ECO:0007669"/>
    <property type="project" value="InterPro"/>
</dbReference>
<keyword evidence="8" id="KW-1185">Reference proteome</keyword>
<evidence type="ECO:0000256" key="1">
    <source>
        <dbReference type="ARBA" id="ARBA00004651"/>
    </source>
</evidence>
<protein>
    <submittedName>
        <fullName evidence="7">MFS family permease</fullName>
    </submittedName>
</protein>
<evidence type="ECO:0000259" key="6">
    <source>
        <dbReference type="PROSITE" id="PS50850"/>
    </source>
</evidence>
<keyword evidence="3 5" id="KW-1133">Transmembrane helix</keyword>
<dbReference type="GO" id="GO:0005886">
    <property type="term" value="C:plasma membrane"/>
    <property type="evidence" value="ECO:0007669"/>
    <property type="project" value="UniProtKB-SubCell"/>
</dbReference>
<feature type="domain" description="Major facilitator superfamily (MFS) profile" evidence="6">
    <location>
        <begin position="25"/>
        <end position="477"/>
    </location>
</feature>
<dbReference type="Pfam" id="PF07690">
    <property type="entry name" value="MFS_1"/>
    <property type="match status" value="1"/>
</dbReference>
<evidence type="ECO:0000313" key="7">
    <source>
        <dbReference type="EMBL" id="MBB4932745.1"/>
    </source>
</evidence>
<feature type="transmembrane region" description="Helical" evidence="5">
    <location>
        <begin position="211"/>
        <end position="229"/>
    </location>
</feature>
<dbReference type="InterPro" id="IPR020846">
    <property type="entry name" value="MFS_dom"/>
</dbReference>
<comment type="subcellular location">
    <subcellularLocation>
        <location evidence="1">Cell membrane</location>
        <topology evidence="1">Multi-pass membrane protein</topology>
    </subcellularLocation>
</comment>
<feature type="transmembrane region" description="Helical" evidence="5">
    <location>
        <begin position="21"/>
        <end position="43"/>
    </location>
</feature>
<dbReference type="SUPFAM" id="SSF103473">
    <property type="entry name" value="MFS general substrate transporter"/>
    <property type="match status" value="1"/>
</dbReference>
<evidence type="ECO:0000256" key="4">
    <source>
        <dbReference type="ARBA" id="ARBA00023136"/>
    </source>
</evidence>
<dbReference type="AlphaFoldDB" id="A0A7W7W4H5"/>
<feature type="transmembrane region" description="Helical" evidence="5">
    <location>
        <begin position="408"/>
        <end position="431"/>
    </location>
</feature>
<reference evidence="7 8" key="1">
    <citation type="submission" date="2020-08" db="EMBL/GenBank/DDBJ databases">
        <title>Sequencing the genomes of 1000 actinobacteria strains.</title>
        <authorList>
            <person name="Klenk H.-P."/>
        </authorList>
    </citation>
    <scope>NUCLEOTIDE SEQUENCE [LARGE SCALE GENOMIC DNA]</scope>
    <source>
        <strain evidence="7 8">DSM 102030</strain>
    </source>
</reference>